<protein>
    <submittedName>
        <fullName evidence="1">Uncharacterized protein</fullName>
    </submittedName>
</protein>
<organism evidence="1 2">
    <name type="scientific">Pseudomonas emilianonis</name>
    <dbReference type="NCBI Taxonomy" id="2915812"/>
    <lineage>
        <taxon>Bacteria</taxon>
        <taxon>Pseudomonadati</taxon>
        <taxon>Pseudomonadota</taxon>
        <taxon>Gammaproteobacteria</taxon>
        <taxon>Pseudomonadales</taxon>
        <taxon>Pseudomonadaceae</taxon>
        <taxon>Pseudomonas</taxon>
    </lineage>
</organism>
<dbReference type="EMBL" id="JAKNRV010000535">
    <property type="protein sequence ID" value="MCK1788196.1"/>
    <property type="molecule type" value="Genomic_DNA"/>
</dbReference>
<evidence type="ECO:0000313" key="1">
    <source>
        <dbReference type="EMBL" id="MCK1788196.1"/>
    </source>
</evidence>
<sequence>MRKEELEDYQRYHLTLDGEESLVDKISPILKKLIQRLLDLPENKSKSNILNCFKKCMLSINDFEDEIETVERESILEAFYDLGEIVGLDPASEFAEAWRGDW</sequence>
<reference evidence="1 2" key="1">
    <citation type="submission" date="2022-02" db="EMBL/GenBank/DDBJ databases">
        <title>Comparative genomics of the first Antarctic Pseudomonas spp. capable of biotransforming 2,4,6-Trinitrotoluene.</title>
        <authorList>
            <person name="Cabrera M.A."/>
            <person name="Marquez S.L."/>
            <person name="Perez-Donoso J.M."/>
        </authorList>
    </citation>
    <scope>NUCLEOTIDE SEQUENCE [LARGE SCALE GENOMIC DNA]</scope>
    <source>
        <strain evidence="1 2">TNT11</strain>
    </source>
</reference>
<gene>
    <name evidence="1" type="ORF">L9Z73_28935</name>
</gene>
<accession>A0ABT0ER24</accession>
<dbReference type="Gene3D" id="1.20.1480.40">
    <property type="entry name" value="Uncharacterised protein PF16133, DUF4844"/>
    <property type="match status" value="1"/>
</dbReference>
<dbReference type="Proteomes" id="UP001317085">
    <property type="component" value="Unassembled WGS sequence"/>
</dbReference>
<comment type="caution">
    <text evidence="1">The sequence shown here is derived from an EMBL/GenBank/DDBJ whole genome shotgun (WGS) entry which is preliminary data.</text>
</comment>
<proteinExistence type="predicted"/>
<evidence type="ECO:0000313" key="2">
    <source>
        <dbReference type="Proteomes" id="UP001317085"/>
    </source>
</evidence>
<dbReference type="RefSeq" id="WP_247408257.1">
    <property type="nucleotide sequence ID" value="NZ_JAKNRV010000535.1"/>
</dbReference>
<name>A0ABT0ER24_9PSED</name>
<dbReference type="InterPro" id="IPR038360">
    <property type="entry name" value="DUF4844_sf"/>
</dbReference>
<keyword evidence="2" id="KW-1185">Reference proteome</keyword>